<dbReference type="Proteomes" id="UP001374535">
    <property type="component" value="Chromosome 10"/>
</dbReference>
<keyword evidence="2" id="KW-1185">Reference proteome</keyword>
<accession>A0AAQ3MK72</accession>
<evidence type="ECO:0000313" key="1">
    <source>
        <dbReference type="EMBL" id="WVY92400.1"/>
    </source>
</evidence>
<organism evidence="1 2">
    <name type="scientific">Vigna mungo</name>
    <name type="common">Black gram</name>
    <name type="synonym">Phaseolus mungo</name>
    <dbReference type="NCBI Taxonomy" id="3915"/>
    <lineage>
        <taxon>Eukaryota</taxon>
        <taxon>Viridiplantae</taxon>
        <taxon>Streptophyta</taxon>
        <taxon>Embryophyta</taxon>
        <taxon>Tracheophyta</taxon>
        <taxon>Spermatophyta</taxon>
        <taxon>Magnoliopsida</taxon>
        <taxon>eudicotyledons</taxon>
        <taxon>Gunneridae</taxon>
        <taxon>Pentapetalae</taxon>
        <taxon>rosids</taxon>
        <taxon>fabids</taxon>
        <taxon>Fabales</taxon>
        <taxon>Fabaceae</taxon>
        <taxon>Papilionoideae</taxon>
        <taxon>50 kb inversion clade</taxon>
        <taxon>NPAAA clade</taxon>
        <taxon>indigoferoid/millettioid clade</taxon>
        <taxon>Phaseoleae</taxon>
        <taxon>Vigna</taxon>
    </lineage>
</organism>
<sequence length="119" mass="13356">MKGMIVNSENHIYIQFPSSKLLNLFRASSDREQNLNLRLWGRQDSTIWTGDKQITIAVRLSEECRRKASLTSSLAHCSGSSCLLNPRRTRLTASWLDSTSQIPSQPMIKNSSSSVNVTT</sequence>
<name>A0AAQ3MK72_VIGMU</name>
<protein>
    <submittedName>
        <fullName evidence="1">Uncharacterized protein</fullName>
    </submittedName>
</protein>
<gene>
    <name evidence="1" type="ORF">V8G54_031488</name>
</gene>
<reference evidence="1 2" key="1">
    <citation type="journal article" date="2023" name="Life. Sci Alliance">
        <title>Evolutionary insights into 3D genome organization and epigenetic landscape of Vigna mungo.</title>
        <authorList>
            <person name="Junaid A."/>
            <person name="Singh B."/>
            <person name="Bhatia S."/>
        </authorList>
    </citation>
    <scope>NUCLEOTIDE SEQUENCE [LARGE SCALE GENOMIC DNA]</scope>
    <source>
        <strain evidence="1">Urdbean</strain>
    </source>
</reference>
<dbReference type="EMBL" id="CP144691">
    <property type="protein sequence ID" value="WVY92400.1"/>
    <property type="molecule type" value="Genomic_DNA"/>
</dbReference>
<evidence type="ECO:0000313" key="2">
    <source>
        <dbReference type="Proteomes" id="UP001374535"/>
    </source>
</evidence>
<dbReference type="AlphaFoldDB" id="A0AAQ3MK72"/>
<proteinExistence type="predicted"/>